<evidence type="ECO:0000256" key="4">
    <source>
        <dbReference type="ARBA" id="ARBA00050358"/>
    </source>
</evidence>
<dbReference type="GO" id="GO:0009694">
    <property type="term" value="P:jasmonic acid metabolic process"/>
    <property type="evidence" value="ECO:0007669"/>
    <property type="project" value="TreeGrafter"/>
</dbReference>
<comment type="catalytic activity">
    <reaction evidence="3">
        <text>2-hydroxy-2-methylpropanenitrile = acetone + hydrogen cyanide</text>
        <dbReference type="Rhea" id="RHEA:11932"/>
        <dbReference type="ChEBI" id="CHEBI:15347"/>
        <dbReference type="ChEBI" id="CHEBI:15348"/>
        <dbReference type="ChEBI" id="CHEBI:18407"/>
    </reaction>
    <physiologicalReaction direction="left-to-right" evidence="3">
        <dbReference type="Rhea" id="RHEA:11933"/>
    </physiologicalReaction>
</comment>
<dbReference type="GO" id="GO:0080030">
    <property type="term" value="F:methyl indole-3-acetate esterase activity"/>
    <property type="evidence" value="ECO:0007669"/>
    <property type="project" value="TreeGrafter"/>
</dbReference>
<comment type="catalytic activity">
    <reaction evidence="13">
        <text>an aromatic (S)-hydroxynitrile = an aromatic aldehyde + hydrogen cyanide</text>
        <dbReference type="Rhea" id="RHEA:54660"/>
        <dbReference type="ChEBI" id="CHEBI:18407"/>
        <dbReference type="ChEBI" id="CHEBI:33855"/>
        <dbReference type="ChEBI" id="CHEBI:138306"/>
        <dbReference type="EC" id="4.1.2.47"/>
    </reaction>
</comment>
<comment type="catalytic activity">
    <reaction evidence="7">
        <text>a disubstituted aliphatic (S)-hydroxynitrile = a ketone + hydrogen cyanide</text>
        <dbReference type="Rhea" id="RHEA:56592"/>
        <dbReference type="ChEBI" id="CHEBI:17087"/>
        <dbReference type="ChEBI" id="CHEBI:18407"/>
        <dbReference type="ChEBI" id="CHEBI:140597"/>
        <dbReference type="EC" id="4.1.2.47"/>
    </reaction>
</comment>
<keyword evidence="22" id="KW-1185">Reference proteome</keyword>
<dbReference type="GO" id="GO:0047606">
    <property type="term" value="F:(S)-hydroxynitrile lyase activity"/>
    <property type="evidence" value="ECO:0007669"/>
    <property type="project" value="UniProtKB-EC"/>
</dbReference>
<proteinExistence type="inferred from homology"/>
<evidence type="ECO:0000313" key="22">
    <source>
        <dbReference type="Proteomes" id="UP000796880"/>
    </source>
</evidence>
<gene>
    <name evidence="21" type="ORF">FNV43_RR22775</name>
</gene>
<protein>
    <recommendedName>
        <fullName evidence="16">(S)-hydroxynitrile lyase</fullName>
        <ecNumber evidence="15">4.1.2.47</ecNumber>
    </recommendedName>
    <alternativeName>
        <fullName evidence="17">2-hydroxy-2-methylpropanenitrile lyase</fullName>
    </alternativeName>
    <alternativeName>
        <fullName evidence="18">Acetone cyanohydrin lyase</fullName>
    </alternativeName>
    <alternativeName>
        <fullName evidence="19">Hydroxynitrile lyase</fullName>
    </alternativeName>
</protein>
<dbReference type="InterPro" id="IPR000073">
    <property type="entry name" value="AB_hydrolase_1"/>
</dbReference>
<accession>A0A8K0GRF4</accession>
<comment type="catalytic activity">
    <reaction evidence="8">
        <text>acrolein + hydrogen cyanide = (2S)-2-hydroxybut-3-enenitrile</text>
        <dbReference type="Rhea" id="RHEA:77411"/>
        <dbReference type="ChEBI" id="CHEBI:15368"/>
        <dbReference type="ChEBI" id="CHEBI:18407"/>
        <dbReference type="ChEBI" id="CHEBI:197356"/>
    </reaction>
</comment>
<comment type="catalytic activity">
    <reaction evidence="1">
        <text>4-methoxybenzaldehyde + hydrogen cyanide = (2S)-2-hydroxy-2-(4-methoxyphenyl)acetonitrile</text>
        <dbReference type="Rhea" id="RHEA:77447"/>
        <dbReference type="ChEBI" id="CHEBI:18407"/>
        <dbReference type="ChEBI" id="CHEBI:28235"/>
        <dbReference type="ChEBI" id="CHEBI:197328"/>
    </reaction>
</comment>
<comment type="catalytic activity">
    <reaction evidence="12">
        <text>cyclohexanecarbaldehyde + hydrogen cyanide = (2S)-2-cyclohexyl-2-hydroxyacetonitrile</text>
        <dbReference type="Rhea" id="RHEA:77423"/>
        <dbReference type="ChEBI" id="CHEBI:18407"/>
        <dbReference type="ChEBI" id="CHEBI:197359"/>
        <dbReference type="ChEBI" id="CHEBI:197360"/>
    </reaction>
</comment>
<dbReference type="GO" id="GO:0080031">
    <property type="term" value="F:methyl salicylate esterase activity"/>
    <property type="evidence" value="ECO:0007669"/>
    <property type="project" value="TreeGrafter"/>
</dbReference>
<evidence type="ECO:0000256" key="19">
    <source>
        <dbReference type="ARBA" id="ARBA00079794"/>
    </source>
</evidence>
<dbReference type="EC" id="4.1.2.47" evidence="15"/>
<evidence type="ECO:0000256" key="7">
    <source>
        <dbReference type="ARBA" id="ARBA00051735"/>
    </source>
</evidence>
<evidence type="ECO:0000313" key="21">
    <source>
        <dbReference type="EMBL" id="KAF3435684.1"/>
    </source>
</evidence>
<dbReference type="FunFam" id="3.40.50.1820:FF:000051">
    <property type="entry name" value="(S)-hydroxynitrile lyase"/>
    <property type="match status" value="1"/>
</dbReference>
<dbReference type="SUPFAM" id="SSF53474">
    <property type="entry name" value="alpha/beta-Hydrolases"/>
    <property type="match status" value="1"/>
</dbReference>
<dbReference type="Pfam" id="PF12697">
    <property type="entry name" value="Abhydrolase_6"/>
    <property type="match status" value="1"/>
</dbReference>
<evidence type="ECO:0000256" key="18">
    <source>
        <dbReference type="ARBA" id="ARBA00078291"/>
    </source>
</evidence>
<comment type="catalytic activity">
    <reaction evidence="5">
        <text>formylthiophene + hydrogen cyanide = (2R)-2-hydroxy-2-(thiophen-2-yl)acetonitrile</text>
        <dbReference type="Rhea" id="RHEA:77455"/>
        <dbReference type="ChEBI" id="CHEBI:18407"/>
        <dbReference type="ChEBI" id="CHEBI:87301"/>
        <dbReference type="ChEBI" id="CHEBI:197332"/>
    </reaction>
</comment>
<comment type="catalytic activity">
    <reaction evidence="11">
        <text>2,2-dimethylpropanal + hydrogen cyanide = (2S)-2-hydroxy-3,3-dimethylbutanenitrile</text>
        <dbReference type="Rhea" id="RHEA:77407"/>
        <dbReference type="ChEBI" id="CHEBI:18407"/>
        <dbReference type="ChEBI" id="CHEBI:141557"/>
        <dbReference type="ChEBI" id="CHEBI:197355"/>
    </reaction>
</comment>
<reference evidence="21" key="1">
    <citation type="submission" date="2020-03" db="EMBL/GenBank/DDBJ databases">
        <title>A high-quality chromosome-level genome assembly of a woody plant with both climbing and erect habits, Rhamnella rubrinervis.</title>
        <authorList>
            <person name="Lu Z."/>
            <person name="Yang Y."/>
            <person name="Zhu X."/>
            <person name="Sun Y."/>
        </authorList>
    </citation>
    <scope>NUCLEOTIDE SEQUENCE</scope>
    <source>
        <strain evidence="21">BYM</strain>
        <tissue evidence="21">Leaf</tissue>
    </source>
</reference>
<evidence type="ECO:0000259" key="20">
    <source>
        <dbReference type="Pfam" id="PF12697"/>
    </source>
</evidence>
<evidence type="ECO:0000256" key="14">
    <source>
        <dbReference type="ARBA" id="ARBA00060885"/>
    </source>
</evidence>
<sequence>MTNHVAAKPTLETNKSKHFVLVHGACHGAWSWYKVMAKLRSSSDGHRVTAIDLGASGIDPHQPNDLSSISDHFKPLTEFMESLDVDERVVLVGHSFGGLAVSQAMQSFPHHISVAVFVTALMPGPNLNISTLNKKSSMGQESQMDNRFTYSEGPNSPPTTFLFGPQYLASRVYHRSPPQDLELASVLIRPLPLFSEEDMSRELMLSENKYGSVNRVFIVAENDMVNRRDFQWWMIERNQPNDVLEITGSDHMVMMSKPLDLYIHLKAIAEKYSY</sequence>
<dbReference type="Proteomes" id="UP000796880">
    <property type="component" value="Unassembled WGS sequence"/>
</dbReference>
<dbReference type="EMBL" id="VOIH02000010">
    <property type="protein sequence ID" value="KAF3435684.1"/>
    <property type="molecule type" value="Genomic_DNA"/>
</dbReference>
<dbReference type="OrthoDB" id="408373at2759"/>
<evidence type="ECO:0000256" key="5">
    <source>
        <dbReference type="ARBA" id="ARBA00050608"/>
    </source>
</evidence>
<dbReference type="InterPro" id="IPR045889">
    <property type="entry name" value="MES/HNL"/>
</dbReference>
<comment type="catalytic activity">
    <reaction evidence="2">
        <text>a monosubstituted aliphatic (S)-hydroxynitrile = an aldehyde + hydrogen cyanide</text>
        <dbReference type="Rhea" id="RHEA:56588"/>
        <dbReference type="ChEBI" id="CHEBI:17478"/>
        <dbReference type="ChEBI" id="CHEBI:18407"/>
        <dbReference type="ChEBI" id="CHEBI:140596"/>
        <dbReference type="EC" id="4.1.2.47"/>
    </reaction>
</comment>
<organism evidence="21 22">
    <name type="scientific">Rhamnella rubrinervis</name>
    <dbReference type="NCBI Taxonomy" id="2594499"/>
    <lineage>
        <taxon>Eukaryota</taxon>
        <taxon>Viridiplantae</taxon>
        <taxon>Streptophyta</taxon>
        <taxon>Embryophyta</taxon>
        <taxon>Tracheophyta</taxon>
        <taxon>Spermatophyta</taxon>
        <taxon>Magnoliopsida</taxon>
        <taxon>eudicotyledons</taxon>
        <taxon>Gunneridae</taxon>
        <taxon>Pentapetalae</taxon>
        <taxon>rosids</taxon>
        <taxon>fabids</taxon>
        <taxon>Rosales</taxon>
        <taxon>Rhamnaceae</taxon>
        <taxon>rhamnoid group</taxon>
        <taxon>Rhamneae</taxon>
        <taxon>Rhamnella</taxon>
    </lineage>
</organism>
<evidence type="ECO:0000256" key="6">
    <source>
        <dbReference type="ARBA" id="ARBA00051647"/>
    </source>
</evidence>
<evidence type="ECO:0000256" key="9">
    <source>
        <dbReference type="ARBA" id="ARBA00052033"/>
    </source>
</evidence>
<evidence type="ECO:0000256" key="10">
    <source>
        <dbReference type="ARBA" id="ARBA00052511"/>
    </source>
</evidence>
<evidence type="ECO:0000256" key="13">
    <source>
        <dbReference type="ARBA" id="ARBA00052826"/>
    </source>
</evidence>
<evidence type="ECO:0000256" key="12">
    <source>
        <dbReference type="ARBA" id="ARBA00052609"/>
    </source>
</evidence>
<evidence type="ECO:0000256" key="2">
    <source>
        <dbReference type="ARBA" id="ARBA00050241"/>
    </source>
</evidence>
<comment type="catalytic activity">
    <reaction evidence="6">
        <text>butan-2-one + hydrogen cyanide = 2-hydroxy-2-methylbutanenitrile</text>
        <dbReference type="Rhea" id="RHEA:77467"/>
        <dbReference type="ChEBI" id="CHEBI:18407"/>
        <dbReference type="ChEBI" id="CHEBI:28398"/>
        <dbReference type="ChEBI" id="CHEBI:60954"/>
    </reaction>
    <physiologicalReaction direction="right-to-left" evidence="6">
        <dbReference type="Rhea" id="RHEA:77469"/>
    </physiologicalReaction>
</comment>
<comment type="similarity">
    <text evidence="14">Belongs to the AB hydrolase superfamily. Hydroxynitrile lyase family.</text>
</comment>
<dbReference type="GO" id="GO:0080032">
    <property type="term" value="F:methyl jasmonate esterase activity"/>
    <property type="evidence" value="ECO:0007669"/>
    <property type="project" value="TreeGrafter"/>
</dbReference>
<evidence type="ECO:0000256" key="16">
    <source>
        <dbReference type="ARBA" id="ARBA00069221"/>
    </source>
</evidence>
<feature type="domain" description="AB hydrolase-1" evidence="20">
    <location>
        <begin position="19"/>
        <end position="261"/>
    </location>
</feature>
<comment type="catalytic activity">
    <reaction evidence="4">
        <text>benzaldehyde + hydrogen cyanide = (S)-mandelonitrile</text>
        <dbReference type="Rhea" id="RHEA:77427"/>
        <dbReference type="ChEBI" id="CHEBI:17169"/>
        <dbReference type="ChEBI" id="CHEBI:18407"/>
        <dbReference type="ChEBI" id="CHEBI:36941"/>
    </reaction>
</comment>
<name>A0A8K0GRF4_9ROSA</name>
<comment type="caution">
    <text evidence="21">The sequence shown here is derived from an EMBL/GenBank/DDBJ whole genome shotgun (WGS) entry which is preliminary data.</text>
</comment>
<dbReference type="GO" id="GO:0009696">
    <property type="term" value="P:salicylic acid metabolic process"/>
    <property type="evidence" value="ECO:0007669"/>
    <property type="project" value="TreeGrafter"/>
</dbReference>
<comment type="catalytic activity">
    <reaction evidence="9">
        <text>2-methylpropanal + hydrogen cyanide = (2S)-2-hydroxy-3-methylbutanenitrile</text>
        <dbReference type="Rhea" id="RHEA:77403"/>
        <dbReference type="ChEBI" id="CHEBI:18407"/>
        <dbReference type="ChEBI" id="CHEBI:48943"/>
        <dbReference type="ChEBI" id="CHEBI:197354"/>
    </reaction>
</comment>
<evidence type="ECO:0000256" key="8">
    <source>
        <dbReference type="ARBA" id="ARBA00051977"/>
    </source>
</evidence>
<evidence type="ECO:0000256" key="3">
    <source>
        <dbReference type="ARBA" id="ARBA00050262"/>
    </source>
</evidence>
<dbReference type="PANTHER" id="PTHR10992:SF1002">
    <property type="entry name" value="SALICYLIC ACID-BINDING PROTEIN 2-LIKE"/>
    <property type="match status" value="1"/>
</dbReference>
<dbReference type="InterPro" id="IPR029058">
    <property type="entry name" value="AB_hydrolase_fold"/>
</dbReference>
<comment type="catalytic activity">
    <reaction evidence="10">
        <text>3-formylthiophene + hydrogen cyanide = (2S)-2-hydroxy-2-(thiophen-3-yl)acetonitrile</text>
        <dbReference type="Rhea" id="RHEA:77459"/>
        <dbReference type="ChEBI" id="CHEBI:18407"/>
        <dbReference type="ChEBI" id="CHEBI:87611"/>
        <dbReference type="ChEBI" id="CHEBI:197333"/>
    </reaction>
</comment>
<evidence type="ECO:0000256" key="1">
    <source>
        <dbReference type="ARBA" id="ARBA00050104"/>
    </source>
</evidence>
<dbReference type="Gene3D" id="3.40.50.1820">
    <property type="entry name" value="alpha/beta hydrolase"/>
    <property type="match status" value="1"/>
</dbReference>
<evidence type="ECO:0000256" key="17">
    <source>
        <dbReference type="ARBA" id="ARBA00076040"/>
    </source>
</evidence>
<evidence type="ECO:0000256" key="11">
    <source>
        <dbReference type="ARBA" id="ARBA00052600"/>
    </source>
</evidence>
<dbReference type="PANTHER" id="PTHR10992">
    <property type="entry name" value="METHYLESTERASE FAMILY MEMBER"/>
    <property type="match status" value="1"/>
</dbReference>
<evidence type="ECO:0000256" key="15">
    <source>
        <dbReference type="ARBA" id="ARBA00066572"/>
    </source>
</evidence>
<dbReference type="AlphaFoldDB" id="A0A8K0GRF4"/>